<feature type="transmembrane region" description="Helical" evidence="9">
    <location>
        <begin position="720"/>
        <end position="748"/>
    </location>
</feature>
<dbReference type="PANTHER" id="PTHR11206">
    <property type="entry name" value="MULTIDRUG RESISTANCE PROTEIN"/>
    <property type="match status" value="1"/>
</dbReference>
<keyword evidence="4 9" id="KW-0812">Transmembrane</keyword>
<organism evidence="11 12">
    <name type="scientific">Thlaspi arvense</name>
    <name type="common">Field penny-cress</name>
    <dbReference type="NCBI Taxonomy" id="13288"/>
    <lineage>
        <taxon>Eukaryota</taxon>
        <taxon>Viridiplantae</taxon>
        <taxon>Streptophyta</taxon>
        <taxon>Embryophyta</taxon>
        <taxon>Tracheophyta</taxon>
        <taxon>Spermatophyta</taxon>
        <taxon>Magnoliopsida</taxon>
        <taxon>eudicotyledons</taxon>
        <taxon>Gunneridae</taxon>
        <taxon>Pentapetalae</taxon>
        <taxon>rosids</taxon>
        <taxon>malvids</taxon>
        <taxon>Brassicales</taxon>
        <taxon>Brassicaceae</taxon>
        <taxon>Thlaspideae</taxon>
        <taxon>Thlaspi</taxon>
    </lineage>
</organism>
<proteinExistence type="inferred from homology"/>
<feature type="transmembrane region" description="Helical" evidence="9">
    <location>
        <begin position="258"/>
        <end position="277"/>
    </location>
</feature>
<dbReference type="InterPro" id="IPR005025">
    <property type="entry name" value="FMN_Rdtase-like_dom"/>
</dbReference>
<keyword evidence="12" id="KW-1185">Reference proteome</keyword>
<keyword evidence="5 9" id="KW-1133">Transmembrane helix</keyword>
<feature type="transmembrane region" description="Helical" evidence="9">
    <location>
        <begin position="799"/>
        <end position="823"/>
    </location>
</feature>
<dbReference type="SUPFAM" id="SSF52218">
    <property type="entry name" value="Flavoproteins"/>
    <property type="match status" value="1"/>
</dbReference>
<evidence type="ECO:0000256" key="2">
    <source>
        <dbReference type="ARBA" id="ARBA00010199"/>
    </source>
</evidence>
<dbReference type="GO" id="GO:0015297">
    <property type="term" value="F:antiporter activity"/>
    <property type="evidence" value="ECO:0007669"/>
    <property type="project" value="InterPro"/>
</dbReference>
<dbReference type="GO" id="GO:0042910">
    <property type="term" value="F:xenobiotic transmembrane transporter activity"/>
    <property type="evidence" value="ECO:0007669"/>
    <property type="project" value="InterPro"/>
</dbReference>
<feature type="transmembrane region" description="Helical" evidence="9">
    <location>
        <begin position="687"/>
        <end position="708"/>
    </location>
</feature>
<name>A0AAU9R6T2_THLAR</name>
<dbReference type="GO" id="GO:1990961">
    <property type="term" value="P:xenobiotic detoxification by transmembrane export across the plasma membrane"/>
    <property type="evidence" value="ECO:0007669"/>
    <property type="project" value="InterPro"/>
</dbReference>
<dbReference type="GO" id="GO:0016020">
    <property type="term" value="C:membrane"/>
    <property type="evidence" value="ECO:0007669"/>
    <property type="project" value="UniProtKB-SubCell"/>
</dbReference>
<comment type="similarity">
    <text evidence="2 9">Belongs to the multi antimicrobial extrusion (MATE) (TC 2.A.66.1) family.</text>
</comment>
<evidence type="ECO:0000256" key="9">
    <source>
        <dbReference type="RuleBase" id="RU004914"/>
    </source>
</evidence>
<evidence type="ECO:0000256" key="7">
    <source>
        <dbReference type="ARBA" id="ARBA00047678"/>
    </source>
</evidence>
<dbReference type="AlphaFoldDB" id="A0AAU9R6T2"/>
<feature type="transmembrane region" description="Helical" evidence="9">
    <location>
        <begin position="339"/>
        <end position="359"/>
    </location>
</feature>
<dbReference type="Pfam" id="PF03358">
    <property type="entry name" value="FMN_red"/>
    <property type="match status" value="1"/>
</dbReference>
<accession>A0AAU9R6T2</accession>
<evidence type="ECO:0000256" key="1">
    <source>
        <dbReference type="ARBA" id="ARBA00004141"/>
    </source>
</evidence>
<dbReference type="Pfam" id="PF01554">
    <property type="entry name" value="MatE"/>
    <property type="match status" value="4"/>
</dbReference>
<evidence type="ECO:0000256" key="6">
    <source>
        <dbReference type="ARBA" id="ARBA00023136"/>
    </source>
</evidence>
<feature type="transmembrane region" description="Helical" evidence="9">
    <location>
        <begin position="1048"/>
        <end position="1068"/>
    </location>
</feature>
<keyword evidence="3" id="KW-0813">Transport</keyword>
<comment type="subcellular location">
    <subcellularLocation>
        <location evidence="1">Membrane</location>
        <topology evidence="1">Multi-pass membrane protein</topology>
    </subcellularLocation>
</comment>
<dbReference type="Proteomes" id="UP000836841">
    <property type="component" value="Chromosome 1"/>
</dbReference>
<dbReference type="InterPro" id="IPR045069">
    <property type="entry name" value="MATE_euk"/>
</dbReference>
<evidence type="ECO:0000313" key="12">
    <source>
        <dbReference type="Proteomes" id="UP000836841"/>
    </source>
</evidence>
<sequence>MAGEGGELTATLLKKTAENGGESDDQLGMREKVWRESKKLWVVAAPAIFTRFSTSGVSLITQAFVGHLGPTELAAYSITLTVLLRFSNGILLGMASALETLCGQAYGAKQYHMLGIYLQRSWTVLIGCTICLTPIYIFAGPILLALGQEERLVRVARIIALWVIGINFSFVPSFTCQMFLQAQSKNNIISYVAAISLGVHVFLSWLLMIHFDFGIAGAMTSSLVTHWLPNVAQLLFVTCGGCKNTWRGFSWLAFKDLWPVFKLSLSSGGMTCLELWYNSILILLTGNLKNAEVALNALAICVNINAMEMMVAFGFMAAARVSNEIGNGNSKGAKFATMIVVLTSLSIGIVLFSVFLFLRGRVSYIFTTSEAVAAQVADLSPLLAFSILLNSVQPVLSGVAVGAGWQTYVTYVNLACYYLIGIPSGIFLGYVVGLQVKGVWLGMIFGIFVQTCVLTIMTMRTDWDQQVSSSLKRLNRWVEPESRAIDLTKESSVSGMQIDYIDISTLPFIDTDLEINGTYPPVVEAFRQKILEADSILFASPEYNYSVSAPLKNAIDWASRSPNVWADKPAAIISTGGIFGGGVSQYHLRQIGVFLDIHFINKPEFTLNAFQPPQKFDAEGNLVDESAKERLKQPHTLSSLTTPISFYAMAGGGGELTATLLKKTAANGGESDELGMKDKVWRESKKLWIVAAPAIFTRFSTFGVSLISQAFIGHLGPTELAAYSISFTVLLRFSNGILLGMASALETLCGQAYGAKQYHMLGIYLQRSWIVLIGCAICITPVYIFSGPILLALGQEERIVSVARIIALWVIGINFSFVPSFTCQMFLQAQSRNKIIAYVAAVSLVVHLFLSWLLMVYFDFGITGAMTSMLVAFWLPNIAQLLFVTCGWCKDTWMGLELWYNTILVLLTGGLENAEVALDALSICVNINGLEMMVAFGFMAAASVRVSNEIGSGNAKGAKFATMTAVLTGRISYIFTTSEAVAAEVADLSPILAFSILLNSVQPVLSGVAVGAGWQEYVTYVNLACYYLIGIPSGVFLGYVIGLQVKGVWLGMLFGIFVQTCVLTIMTLKTDWDKQVSSSLKHLSRWVEPEDADLIKASLDE</sequence>
<evidence type="ECO:0000313" key="11">
    <source>
        <dbReference type="EMBL" id="CAH2035093.1"/>
    </source>
</evidence>
<dbReference type="Gene3D" id="3.40.50.360">
    <property type="match status" value="1"/>
</dbReference>
<feature type="transmembrane region" description="Helical" evidence="9">
    <location>
        <begin position="769"/>
        <end position="793"/>
    </location>
</feature>
<evidence type="ECO:0000256" key="4">
    <source>
        <dbReference type="ARBA" id="ARBA00022692"/>
    </source>
</evidence>
<evidence type="ECO:0000256" key="5">
    <source>
        <dbReference type="ARBA" id="ARBA00022989"/>
    </source>
</evidence>
<feature type="transmembrane region" description="Helical" evidence="9">
    <location>
        <begin position="297"/>
        <end position="318"/>
    </location>
</feature>
<dbReference type="GO" id="GO:0003955">
    <property type="term" value="F:NAD(P)H dehydrogenase (quinone) activity"/>
    <property type="evidence" value="ECO:0007669"/>
    <property type="project" value="UniProtKB-EC"/>
</dbReference>
<feature type="domain" description="NADPH-dependent FMN reductase-like" evidence="10">
    <location>
        <begin position="491"/>
        <end position="609"/>
    </location>
</feature>
<feature type="transmembrane region" description="Helical" evidence="9">
    <location>
        <begin position="415"/>
        <end position="433"/>
    </location>
</feature>
<dbReference type="InterPro" id="IPR002528">
    <property type="entry name" value="MATE_fam"/>
</dbReference>
<comment type="catalytic activity">
    <reaction evidence="7">
        <text>a quinone + NADH + H(+) = a quinol + NAD(+)</text>
        <dbReference type="Rhea" id="RHEA:46160"/>
        <dbReference type="ChEBI" id="CHEBI:15378"/>
        <dbReference type="ChEBI" id="CHEBI:24646"/>
        <dbReference type="ChEBI" id="CHEBI:57540"/>
        <dbReference type="ChEBI" id="CHEBI:57945"/>
        <dbReference type="ChEBI" id="CHEBI:132124"/>
        <dbReference type="EC" id="1.6.5.2"/>
    </reaction>
</comment>
<dbReference type="NCBIfam" id="TIGR00797">
    <property type="entry name" value="matE"/>
    <property type="match status" value="1"/>
</dbReference>
<evidence type="ECO:0000259" key="10">
    <source>
        <dbReference type="Pfam" id="PF03358"/>
    </source>
</evidence>
<feature type="transmembrane region" description="Helical" evidence="9">
    <location>
        <begin position="864"/>
        <end position="886"/>
    </location>
</feature>
<feature type="transmembrane region" description="Helical" evidence="9">
    <location>
        <begin position="835"/>
        <end position="858"/>
    </location>
</feature>
<comment type="catalytic activity">
    <reaction evidence="8">
        <text>a quinone + NADPH + H(+) = a quinol + NADP(+)</text>
        <dbReference type="Rhea" id="RHEA:46164"/>
        <dbReference type="ChEBI" id="CHEBI:15378"/>
        <dbReference type="ChEBI" id="CHEBI:24646"/>
        <dbReference type="ChEBI" id="CHEBI:57783"/>
        <dbReference type="ChEBI" id="CHEBI:58349"/>
        <dbReference type="ChEBI" id="CHEBI:132124"/>
        <dbReference type="EC" id="1.6.5.2"/>
    </reaction>
</comment>
<dbReference type="InterPro" id="IPR029039">
    <property type="entry name" value="Flavoprotein-like_sf"/>
</dbReference>
<gene>
    <name evidence="11" type="ORF">TAV2_LOCUS2400</name>
</gene>
<protein>
    <recommendedName>
        <fullName evidence="9">Protein DETOXIFICATION</fullName>
    </recommendedName>
    <alternativeName>
        <fullName evidence="9">Multidrug and toxic compound extrusion protein</fullName>
    </alternativeName>
</protein>
<feature type="transmembrane region" description="Helical" evidence="9">
    <location>
        <begin position="1024"/>
        <end position="1042"/>
    </location>
</feature>
<dbReference type="CDD" id="cd13132">
    <property type="entry name" value="MATE_eukaryotic"/>
    <property type="match status" value="2"/>
</dbReference>
<evidence type="ECO:0000256" key="3">
    <source>
        <dbReference type="ARBA" id="ARBA00022448"/>
    </source>
</evidence>
<evidence type="ECO:0000256" key="8">
    <source>
        <dbReference type="ARBA" id="ARBA00048983"/>
    </source>
</evidence>
<dbReference type="EMBL" id="OU466857">
    <property type="protein sequence ID" value="CAH2035093.1"/>
    <property type="molecule type" value="Genomic_DNA"/>
</dbReference>
<feature type="transmembrane region" description="Helical" evidence="9">
    <location>
        <begin position="439"/>
        <end position="459"/>
    </location>
</feature>
<feature type="transmembrane region" description="Helical" evidence="9">
    <location>
        <begin position="122"/>
        <end position="146"/>
    </location>
</feature>
<keyword evidence="6 9" id="KW-0472">Membrane</keyword>
<reference evidence="11 12" key="1">
    <citation type="submission" date="2022-03" db="EMBL/GenBank/DDBJ databases">
        <authorList>
            <person name="Nunn A."/>
            <person name="Chopra R."/>
            <person name="Nunn A."/>
            <person name="Contreras Garrido A."/>
        </authorList>
    </citation>
    <scope>NUCLEOTIDE SEQUENCE [LARGE SCALE GENOMIC DNA]</scope>
</reference>
<feature type="transmembrane region" description="Helical" evidence="9">
    <location>
        <begin position="158"/>
        <end position="176"/>
    </location>
</feature>
<feature type="transmembrane region" description="Helical" evidence="9">
    <location>
        <begin position="188"/>
        <end position="207"/>
    </location>
</feature>